<evidence type="ECO:0000313" key="5">
    <source>
        <dbReference type="Proteomes" id="UP001470230"/>
    </source>
</evidence>
<name>A0ABR2HTJ4_9EUKA</name>
<keyword evidence="1" id="KW-0694">RNA-binding</keyword>
<keyword evidence="4" id="KW-0648">Protein biosynthesis</keyword>
<dbReference type="Gene3D" id="3.30.70.330">
    <property type="match status" value="1"/>
</dbReference>
<feature type="domain" description="RRM" evidence="3">
    <location>
        <begin position="3"/>
        <end position="80"/>
    </location>
</feature>
<protein>
    <submittedName>
        <fullName evidence="4">Translation initiation factor eIF3 subunit g</fullName>
    </submittedName>
</protein>
<keyword evidence="4" id="KW-0396">Initiation factor</keyword>
<feature type="compositionally biased region" description="Pro residues" evidence="2">
    <location>
        <begin position="163"/>
        <end position="174"/>
    </location>
</feature>
<dbReference type="PANTHER" id="PTHR48034">
    <property type="entry name" value="TRANSFORMER-2 SEX-DETERMINING PROTEIN-RELATED"/>
    <property type="match status" value="1"/>
</dbReference>
<dbReference type="EMBL" id="JAPFFF010000023">
    <property type="protein sequence ID" value="KAK8852426.1"/>
    <property type="molecule type" value="Genomic_DNA"/>
</dbReference>
<feature type="compositionally biased region" description="Pro residues" evidence="2">
    <location>
        <begin position="98"/>
        <end position="109"/>
    </location>
</feature>
<feature type="region of interest" description="Disordered" evidence="2">
    <location>
        <begin position="88"/>
        <end position="416"/>
    </location>
</feature>
<feature type="compositionally biased region" description="Polar residues" evidence="2">
    <location>
        <begin position="153"/>
        <end position="162"/>
    </location>
</feature>
<dbReference type="GO" id="GO:0003743">
    <property type="term" value="F:translation initiation factor activity"/>
    <property type="evidence" value="ECO:0007669"/>
    <property type="project" value="UniProtKB-KW"/>
</dbReference>
<gene>
    <name evidence="4" type="ORF">M9Y10_017401</name>
</gene>
<sequence length="416" mass="47043">MNCRISVRGLRTETKINDIFEIFQDFGTITSCRLITDKRNESKGYCFISYSQPEEAVNALHSMNGKRFDGAQLNIVYATVQNEMKFDDPELQGVKMPPSKPKVYDPPTPNNWERHFNNASPTNSSIDEYDFQNNIQDKGQYNVPPPLPPPSQIPSANVSQSQIPPPLIPPPPPGFTQQKMIPPPPPSLISQPKMGSRPPPPPPPPPPPLSLISQSKQQPSQQQQIPIRSNYQPPPPPLPSSSSPGPPQALSSSNPSRSHIQYQQSPQPQPRSPYRSHDYNNYGPPDDYSYEQEFQREHQFRTSGGASSRIDDSPRYQYYAPQDSRYPPQDTRYPPQDSRYPPHPSQRPPPPNYGRPPPPPPHMAPPPPHMAPPSHRPPPPMQQRVYQGHRQDRQPPPPHMPPPHSNQQHDLYFESD</sequence>
<comment type="caution">
    <text evidence="4">The sequence shown here is derived from an EMBL/GenBank/DDBJ whole genome shotgun (WGS) entry which is preliminary data.</text>
</comment>
<reference evidence="4 5" key="1">
    <citation type="submission" date="2024-04" db="EMBL/GenBank/DDBJ databases">
        <title>Tritrichomonas musculus Genome.</title>
        <authorList>
            <person name="Alves-Ferreira E."/>
            <person name="Grigg M."/>
            <person name="Lorenzi H."/>
            <person name="Galac M."/>
        </authorList>
    </citation>
    <scope>NUCLEOTIDE SEQUENCE [LARGE SCALE GENOMIC DNA]</scope>
    <source>
        <strain evidence="4 5">EAF2021</strain>
    </source>
</reference>
<dbReference type="InterPro" id="IPR012677">
    <property type="entry name" value="Nucleotide-bd_a/b_plait_sf"/>
</dbReference>
<dbReference type="InterPro" id="IPR000504">
    <property type="entry name" value="RRM_dom"/>
</dbReference>
<feature type="compositionally biased region" description="Pro residues" evidence="2">
    <location>
        <begin position="341"/>
        <end position="381"/>
    </location>
</feature>
<evidence type="ECO:0000256" key="1">
    <source>
        <dbReference type="PROSITE-ProRule" id="PRU00176"/>
    </source>
</evidence>
<feature type="compositionally biased region" description="Pro residues" evidence="2">
    <location>
        <begin position="143"/>
        <end position="152"/>
    </location>
</feature>
<feature type="compositionally biased region" description="Pro residues" evidence="2">
    <location>
        <begin position="232"/>
        <end position="247"/>
    </location>
</feature>
<dbReference type="PROSITE" id="PS50102">
    <property type="entry name" value="RRM"/>
    <property type="match status" value="1"/>
</dbReference>
<dbReference type="SMART" id="SM00360">
    <property type="entry name" value="RRM"/>
    <property type="match status" value="1"/>
</dbReference>
<evidence type="ECO:0000313" key="4">
    <source>
        <dbReference type="EMBL" id="KAK8852426.1"/>
    </source>
</evidence>
<dbReference type="Proteomes" id="UP001470230">
    <property type="component" value="Unassembled WGS sequence"/>
</dbReference>
<dbReference type="InterPro" id="IPR050441">
    <property type="entry name" value="RBM"/>
</dbReference>
<feature type="compositionally biased region" description="Pro residues" evidence="2">
    <location>
        <begin position="197"/>
        <end position="209"/>
    </location>
</feature>
<dbReference type="Pfam" id="PF00076">
    <property type="entry name" value="RRM_1"/>
    <property type="match status" value="1"/>
</dbReference>
<dbReference type="SUPFAM" id="SSF54928">
    <property type="entry name" value="RNA-binding domain, RBD"/>
    <property type="match status" value="1"/>
</dbReference>
<dbReference type="CDD" id="cd00590">
    <property type="entry name" value="RRM_SF"/>
    <property type="match status" value="1"/>
</dbReference>
<proteinExistence type="predicted"/>
<feature type="compositionally biased region" description="Low complexity" evidence="2">
    <location>
        <begin position="210"/>
        <end position="229"/>
    </location>
</feature>
<evidence type="ECO:0000259" key="3">
    <source>
        <dbReference type="PROSITE" id="PS50102"/>
    </source>
</evidence>
<feature type="compositionally biased region" description="Polar residues" evidence="2">
    <location>
        <begin position="117"/>
        <end position="139"/>
    </location>
</feature>
<feature type="compositionally biased region" description="Pro residues" evidence="2">
    <location>
        <begin position="394"/>
        <end position="404"/>
    </location>
</feature>
<organism evidence="4 5">
    <name type="scientific">Tritrichomonas musculus</name>
    <dbReference type="NCBI Taxonomy" id="1915356"/>
    <lineage>
        <taxon>Eukaryota</taxon>
        <taxon>Metamonada</taxon>
        <taxon>Parabasalia</taxon>
        <taxon>Tritrichomonadida</taxon>
        <taxon>Tritrichomonadidae</taxon>
        <taxon>Tritrichomonas</taxon>
    </lineage>
</organism>
<accession>A0ABR2HTJ4</accession>
<keyword evidence="5" id="KW-1185">Reference proteome</keyword>
<dbReference type="InterPro" id="IPR035979">
    <property type="entry name" value="RBD_domain_sf"/>
</dbReference>
<evidence type="ECO:0000256" key="2">
    <source>
        <dbReference type="SAM" id="MobiDB-lite"/>
    </source>
</evidence>